<name>A0A2A6CPJ6_PRIPA</name>
<keyword evidence="3" id="KW-0812">Transmembrane</keyword>
<reference evidence="7" key="1">
    <citation type="journal article" date="2008" name="Nat. Genet.">
        <title>The Pristionchus pacificus genome provides a unique perspective on nematode lifestyle and parasitism.</title>
        <authorList>
            <person name="Dieterich C."/>
            <person name="Clifton S.W."/>
            <person name="Schuster L.N."/>
            <person name="Chinwalla A."/>
            <person name="Delehaunty K."/>
            <person name="Dinkelacker I."/>
            <person name="Fulton L."/>
            <person name="Fulton R."/>
            <person name="Godfrey J."/>
            <person name="Minx P."/>
            <person name="Mitreva M."/>
            <person name="Roeseler W."/>
            <person name="Tian H."/>
            <person name="Witte H."/>
            <person name="Yang S.P."/>
            <person name="Wilson R.K."/>
            <person name="Sommer R.J."/>
        </authorList>
    </citation>
    <scope>NUCLEOTIDE SEQUENCE [LARGE SCALE GENOMIC DNA]</scope>
    <source>
        <strain evidence="7">PS312</strain>
    </source>
</reference>
<comment type="similarity">
    <text evidence="2">Belongs to the nematode receptor-like protein srd family.</text>
</comment>
<dbReference type="GO" id="GO:0016020">
    <property type="term" value="C:membrane"/>
    <property type="evidence" value="ECO:0007669"/>
    <property type="project" value="UniProtKB-SubCell"/>
</dbReference>
<accession>A0A8R1UI43</accession>
<keyword evidence="7" id="KW-1185">Reference proteome</keyword>
<gene>
    <name evidence="6" type="primary">WBGene00203850</name>
</gene>
<evidence type="ECO:0000313" key="7">
    <source>
        <dbReference type="Proteomes" id="UP000005239"/>
    </source>
</evidence>
<organism evidence="6 7">
    <name type="scientific">Pristionchus pacificus</name>
    <name type="common">Parasitic nematode worm</name>
    <dbReference type="NCBI Taxonomy" id="54126"/>
    <lineage>
        <taxon>Eukaryota</taxon>
        <taxon>Metazoa</taxon>
        <taxon>Ecdysozoa</taxon>
        <taxon>Nematoda</taxon>
        <taxon>Chromadorea</taxon>
        <taxon>Rhabditida</taxon>
        <taxon>Rhabditina</taxon>
        <taxon>Diplogasteromorpha</taxon>
        <taxon>Diplogasteroidea</taxon>
        <taxon>Neodiplogasteridae</taxon>
        <taxon>Pristionchus</taxon>
    </lineage>
</organism>
<evidence type="ECO:0000256" key="5">
    <source>
        <dbReference type="ARBA" id="ARBA00023136"/>
    </source>
</evidence>
<dbReference type="AlphaFoldDB" id="A0A2A6CPJ6"/>
<keyword evidence="4" id="KW-1133">Transmembrane helix</keyword>
<protein>
    <submittedName>
        <fullName evidence="6">G protein-coupled receptor</fullName>
    </submittedName>
</protein>
<dbReference type="EnsemblMetazoa" id="PPA30985.1">
    <property type="protein sequence ID" value="PPA30985.1"/>
    <property type="gene ID" value="WBGene00203850"/>
</dbReference>
<evidence type="ECO:0000256" key="4">
    <source>
        <dbReference type="ARBA" id="ARBA00022989"/>
    </source>
</evidence>
<dbReference type="PANTHER" id="PTHR22945">
    <property type="entry name" value="SERPENTINE RECEPTOR, CLASS D DELTA"/>
    <property type="match status" value="1"/>
</dbReference>
<dbReference type="InterPro" id="IPR019421">
    <property type="entry name" value="7TM_GPCR_serpentine_rcpt_Srd"/>
</dbReference>
<dbReference type="Proteomes" id="UP000005239">
    <property type="component" value="Unassembled WGS sequence"/>
</dbReference>
<evidence type="ECO:0000256" key="3">
    <source>
        <dbReference type="ARBA" id="ARBA00022692"/>
    </source>
</evidence>
<dbReference type="InterPro" id="IPR050920">
    <property type="entry name" value="Nematode_rcpt-like_delta"/>
</dbReference>
<dbReference type="PANTHER" id="PTHR22945:SF40">
    <property type="entry name" value="SERPENTINE RECEPTOR, CLASS D (DELTA)-RELATED"/>
    <property type="match status" value="1"/>
</dbReference>
<dbReference type="Pfam" id="PF10317">
    <property type="entry name" value="7TM_GPCR_Srd"/>
    <property type="match status" value="1"/>
</dbReference>
<proteinExistence type="inferred from homology"/>
<reference evidence="6" key="2">
    <citation type="submission" date="2022-06" db="UniProtKB">
        <authorList>
            <consortium name="EnsemblMetazoa"/>
        </authorList>
    </citation>
    <scope>IDENTIFICATION</scope>
    <source>
        <strain evidence="6">PS312</strain>
    </source>
</reference>
<evidence type="ECO:0000256" key="2">
    <source>
        <dbReference type="ARBA" id="ARBA00009166"/>
    </source>
</evidence>
<keyword evidence="5" id="KW-0472">Membrane</keyword>
<accession>A0A2A6CPJ6</accession>
<sequence length="201" mass="22570">MITSLAMAWAPAPVVVTVIRWAAQQLQPVRHKWILTNGISVSRHCEEKDQKKRGASRAFFAATPLLSTSELIHVLAQYHPNYDFQASAQSEMVIGAEISLPMFLSFAWFKYVILPLYGAIGTTSYLVNRLLATSLKMSDNSKKMHRQIMKALLFQAALPMCYLFCAVAFVARDLRFLDGIEDMSVLMYTSKISQLSSKSVL</sequence>
<evidence type="ECO:0000313" key="6">
    <source>
        <dbReference type="EnsemblMetazoa" id="PPA30985.1"/>
    </source>
</evidence>
<comment type="subcellular location">
    <subcellularLocation>
        <location evidence="1">Membrane</location>
        <topology evidence="1">Multi-pass membrane protein</topology>
    </subcellularLocation>
</comment>
<evidence type="ECO:0000256" key="1">
    <source>
        <dbReference type="ARBA" id="ARBA00004141"/>
    </source>
</evidence>